<sequence length="312" mass="33875">MDSTEKTTQSYLDHFNFGIQGRSPEANELRLRAAAGHLQQPTNGPAGEASRAAAALVVEHQGDVYAAVIAPRFNNVLAQVAAAAHEPMTEAGIADTAALMLEQVEDEILVGTWEPTPPADWAVEQEAAEARQTASETMNTRTYLDGFKLGVEGHTPEANETRRQAAETRLDEIESLTDAEYAAADLKELQSVRLVAHHGGDLAKVLEDETFPPALADWMRFSPWPRDEDEVLEVIDGSRAQLTKELRDTAVPGPEPEAPALDSELEELRSLMQAAFPTRAVDVVQTPQENTIIAVASPRQDVEANRSPGRGL</sequence>
<evidence type="ECO:0000313" key="2">
    <source>
        <dbReference type="Proteomes" id="UP001620520"/>
    </source>
</evidence>
<accession>A0ABW8N0I5</accession>
<proteinExistence type="predicted"/>
<reference evidence="1 2" key="1">
    <citation type="submission" date="2024-10" db="EMBL/GenBank/DDBJ databases">
        <title>Novel secondary metabolite-producing bacteria for plant disease control.</title>
        <authorList>
            <person name="Chevrette M."/>
        </authorList>
    </citation>
    <scope>NUCLEOTIDE SEQUENCE [LARGE SCALE GENOMIC DNA]</scope>
    <source>
        <strain evidence="1 2">J30 TE3557</strain>
    </source>
</reference>
<keyword evidence="2" id="KW-1185">Reference proteome</keyword>
<protein>
    <recommendedName>
        <fullName evidence="3">DUF222 domain-containing protein</fullName>
    </recommendedName>
</protein>
<evidence type="ECO:0000313" key="1">
    <source>
        <dbReference type="EMBL" id="MFK4637121.1"/>
    </source>
</evidence>
<gene>
    <name evidence="1" type="ORF">ABIA52_000010</name>
</gene>
<comment type="caution">
    <text evidence="1">The sequence shown here is derived from an EMBL/GenBank/DDBJ whole genome shotgun (WGS) entry which is preliminary data.</text>
</comment>
<dbReference type="EMBL" id="JBIYEW010000001">
    <property type="protein sequence ID" value="MFK4637121.1"/>
    <property type="molecule type" value="Genomic_DNA"/>
</dbReference>
<evidence type="ECO:0008006" key="3">
    <source>
        <dbReference type="Google" id="ProtNLM"/>
    </source>
</evidence>
<organism evidence="1 2">
    <name type="scientific">Paenarthrobacter histidinolovorans</name>
    <dbReference type="NCBI Taxonomy" id="43664"/>
    <lineage>
        <taxon>Bacteria</taxon>
        <taxon>Bacillati</taxon>
        <taxon>Actinomycetota</taxon>
        <taxon>Actinomycetes</taxon>
        <taxon>Micrococcales</taxon>
        <taxon>Micrococcaceae</taxon>
        <taxon>Paenarthrobacter</taxon>
    </lineage>
</organism>
<dbReference type="Proteomes" id="UP001620520">
    <property type="component" value="Unassembled WGS sequence"/>
</dbReference>
<dbReference type="RefSeq" id="WP_404593115.1">
    <property type="nucleotide sequence ID" value="NZ_JBIYEW010000001.1"/>
</dbReference>
<name>A0ABW8N0I5_9MICC</name>